<name>A0A1Y2IYH7_TRAC3</name>
<dbReference type="InterPro" id="IPR016181">
    <property type="entry name" value="Acyl_CoA_acyltransferase"/>
</dbReference>
<keyword evidence="3" id="KW-1185">Reference proteome</keyword>
<dbReference type="GO" id="GO:0016747">
    <property type="term" value="F:acyltransferase activity, transferring groups other than amino-acyl groups"/>
    <property type="evidence" value="ECO:0007669"/>
    <property type="project" value="InterPro"/>
</dbReference>
<dbReference type="STRING" id="1353009.A0A1Y2IYH7"/>
<protein>
    <recommendedName>
        <fullName evidence="1">N-acetyltransferase domain-containing protein</fullName>
    </recommendedName>
</protein>
<feature type="domain" description="N-acetyltransferase" evidence="1">
    <location>
        <begin position="76"/>
        <end position="140"/>
    </location>
</feature>
<dbReference type="Gene3D" id="3.40.630.30">
    <property type="match status" value="1"/>
</dbReference>
<dbReference type="Proteomes" id="UP000193067">
    <property type="component" value="Unassembled WGS sequence"/>
</dbReference>
<sequence length="257" mass="28390">MAELSGTVVESAFNELDCKVLHGPDIDEEQLKACALLFSRNYGVWAADAPPPLKPGARVRMSAAKLRQECMPDLGNSCISLCFLQGELVGHACATKWLYKEGYVGWITQLVVDARYRRRHIATEMIRMLRRHAWFKDVTVMGIASSHPAACNALCNLFADSNTRDVDLAFMKEHAAAVLECSTPRFLRNAPVRGAFPGIPGGSYSADTSFFVDHAEPIEILQSYIAEEKWPFGELLDGHEFLVLLDVPEGSCCIAQP</sequence>
<reference evidence="2 3" key="1">
    <citation type="journal article" date="2015" name="Biotechnol. Biofuels">
        <title>Enhanced degradation of softwood versus hardwood by the white-rot fungus Pycnoporus coccineus.</title>
        <authorList>
            <person name="Couturier M."/>
            <person name="Navarro D."/>
            <person name="Chevret D."/>
            <person name="Henrissat B."/>
            <person name="Piumi F."/>
            <person name="Ruiz-Duenas F.J."/>
            <person name="Martinez A.T."/>
            <person name="Grigoriev I.V."/>
            <person name="Riley R."/>
            <person name="Lipzen A."/>
            <person name="Berrin J.G."/>
            <person name="Master E.R."/>
            <person name="Rosso M.N."/>
        </authorList>
    </citation>
    <scope>NUCLEOTIDE SEQUENCE [LARGE SCALE GENOMIC DNA]</scope>
    <source>
        <strain evidence="2 3">BRFM310</strain>
    </source>
</reference>
<dbReference type="Pfam" id="PF00583">
    <property type="entry name" value="Acetyltransf_1"/>
    <property type="match status" value="1"/>
</dbReference>
<accession>A0A1Y2IYH7</accession>
<dbReference type="SUPFAM" id="SSF55729">
    <property type="entry name" value="Acyl-CoA N-acyltransferases (Nat)"/>
    <property type="match status" value="1"/>
</dbReference>
<gene>
    <name evidence="2" type="ORF">PYCCODRAFT_1406362</name>
</gene>
<evidence type="ECO:0000259" key="1">
    <source>
        <dbReference type="Pfam" id="PF00583"/>
    </source>
</evidence>
<proteinExistence type="predicted"/>
<evidence type="ECO:0000313" key="2">
    <source>
        <dbReference type="EMBL" id="OSD05022.1"/>
    </source>
</evidence>
<dbReference type="InterPro" id="IPR000182">
    <property type="entry name" value="GNAT_dom"/>
</dbReference>
<dbReference type="AlphaFoldDB" id="A0A1Y2IYH7"/>
<dbReference type="CDD" id="cd04301">
    <property type="entry name" value="NAT_SF"/>
    <property type="match status" value="1"/>
</dbReference>
<dbReference type="EMBL" id="KZ084094">
    <property type="protein sequence ID" value="OSD05022.1"/>
    <property type="molecule type" value="Genomic_DNA"/>
</dbReference>
<dbReference type="OrthoDB" id="2019666at2759"/>
<organism evidence="2 3">
    <name type="scientific">Trametes coccinea (strain BRFM310)</name>
    <name type="common">Pycnoporus coccineus</name>
    <dbReference type="NCBI Taxonomy" id="1353009"/>
    <lineage>
        <taxon>Eukaryota</taxon>
        <taxon>Fungi</taxon>
        <taxon>Dikarya</taxon>
        <taxon>Basidiomycota</taxon>
        <taxon>Agaricomycotina</taxon>
        <taxon>Agaricomycetes</taxon>
        <taxon>Polyporales</taxon>
        <taxon>Polyporaceae</taxon>
        <taxon>Trametes</taxon>
    </lineage>
</organism>
<evidence type="ECO:0000313" key="3">
    <source>
        <dbReference type="Proteomes" id="UP000193067"/>
    </source>
</evidence>